<name>A0ABR4IKI6_9EURO</name>
<evidence type="ECO:0000313" key="2">
    <source>
        <dbReference type="Proteomes" id="UP001610335"/>
    </source>
</evidence>
<dbReference type="EMBL" id="JBFXLS010000025">
    <property type="protein sequence ID" value="KAL2827412.1"/>
    <property type="molecule type" value="Genomic_DNA"/>
</dbReference>
<dbReference type="Proteomes" id="UP001610335">
    <property type="component" value="Unassembled WGS sequence"/>
</dbReference>
<protein>
    <recommendedName>
        <fullName evidence="3">Secreted protein</fullName>
    </recommendedName>
</protein>
<proteinExistence type="predicted"/>
<organism evidence="1 2">
    <name type="scientific">Aspergillus cavernicola</name>
    <dbReference type="NCBI Taxonomy" id="176166"/>
    <lineage>
        <taxon>Eukaryota</taxon>
        <taxon>Fungi</taxon>
        <taxon>Dikarya</taxon>
        <taxon>Ascomycota</taxon>
        <taxon>Pezizomycotina</taxon>
        <taxon>Eurotiomycetes</taxon>
        <taxon>Eurotiomycetidae</taxon>
        <taxon>Eurotiales</taxon>
        <taxon>Aspergillaceae</taxon>
        <taxon>Aspergillus</taxon>
        <taxon>Aspergillus subgen. Nidulantes</taxon>
    </lineage>
</organism>
<comment type="caution">
    <text evidence="1">The sequence shown here is derived from an EMBL/GenBank/DDBJ whole genome shotgun (WGS) entry which is preliminary data.</text>
</comment>
<sequence>MLRRLTFPPASFGLFPSHPAATLTRPASCFQPVHDLISQSVLHLFILLISIRGRILDFLLHLSGFRFRVHLRVHWI</sequence>
<evidence type="ECO:0000313" key="1">
    <source>
        <dbReference type="EMBL" id="KAL2827412.1"/>
    </source>
</evidence>
<evidence type="ECO:0008006" key="3">
    <source>
        <dbReference type="Google" id="ProtNLM"/>
    </source>
</evidence>
<keyword evidence="2" id="KW-1185">Reference proteome</keyword>
<accession>A0ABR4IKI6</accession>
<reference evidence="1 2" key="1">
    <citation type="submission" date="2024-07" db="EMBL/GenBank/DDBJ databases">
        <title>Section-level genome sequencing and comparative genomics of Aspergillus sections Usti and Cavernicolus.</title>
        <authorList>
            <consortium name="Lawrence Berkeley National Laboratory"/>
            <person name="Nybo J.L."/>
            <person name="Vesth T.C."/>
            <person name="Theobald S."/>
            <person name="Frisvad J.C."/>
            <person name="Larsen T.O."/>
            <person name="Kjaerboelling I."/>
            <person name="Rothschild-Mancinelli K."/>
            <person name="Lyhne E.K."/>
            <person name="Kogle M.E."/>
            <person name="Barry K."/>
            <person name="Clum A."/>
            <person name="Na H."/>
            <person name="Ledsgaard L."/>
            <person name="Lin J."/>
            <person name="Lipzen A."/>
            <person name="Kuo A."/>
            <person name="Riley R."/>
            <person name="Mondo S."/>
            <person name="LaButti K."/>
            <person name="Haridas S."/>
            <person name="Pangalinan J."/>
            <person name="Salamov A.A."/>
            <person name="Simmons B.A."/>
            <person name="Magnuson J.K."/>
            <person name="Chen J."/>
            <person name="Drula E."/>
            <person name="Henrissat B."/>
            <person name="Wiebenga A."/>
            <person name="Lubbers R.J."/>
            <person name="Gomes A.C."/>
            <person name="Makela M.R."/>
            <person name="Stajich J."/>
            <person name="Grigoriev I.V."/>
            <person name="Mortensen U.H."/>
            <person name="De vries R.P."/>
            <person name="Baker S.E."/>
            <person name="Andersen M.R."/>
        </authorList>
    </citation>
    <scope>NUCLEOTIDE SEQUENCE [LARGE SCALE GENOMIC DNA]</scope>
    <source>
        <strain evidence="1 2">CBS 600.67</strain>
    </source>
</reference>
<gene>
    <name evidence="1" type="ORF">BDW59DRAFT_57308</name>
</gene>